<keyword evidence="2" id="KW-0804">Transcription</keyword>
<dbReference type="InterPro" id="IPR044660">
    <property type="entry name" value="IBH1-like"/>
</dbReference>
<keyword evidence="1" id="KW-0805">Transcription regulation</keyword>
<feature type="compositionally biased region" description="Polar residues" evidence="3">
    <location>
        <begin position="1"/>
        <end position="10"/>
    </location>
</feature>
<dbReference type="EMBL" id="BAABME010002951">
    <property type="protein sequence ID" value="GAA0156804.1"/>
    <property type="molecule type" value="Genomic_DNA"/>
</dbReference>
<evidence type="ECO:0000256" key="3">
    <source>
        <dbReference type="SAM" id="MobiDB-lite"/>
    </source>
</evidence>
<proteinExistence type="predicted"/>
<sequence length="127" mass="14327">MEEPKSTSPLSRKVNLGKHRSNSSLEMCNAVKKSKTLRRSERLKKRPQMQKMLKDDNNSEDDDDKEEVEEKIGALKQIVPGGEELGVDMLFEKTAGYILALQLQVKALNYLTSFVQGSEKEKMKLGG</sequence>
<dbReference type="AlphaFoldDB" id="A0AAV3PZA2"/>
<feature type="region of interest" description="Disordered" evidence="3">
    <location>
        <begin position="1"/>
        <end position="68"/>
    </location>
</feature>
<protein>
    <submittedName>
        <fullName evidence="4">Uncharacterized protein</fullName>
    </submittedName>
</protein>
<keyword evidence="5" id="KW-1185">Reference proteome</keyword>
<dbReference type="PANTHER" id="PTHR33124">
    <property type="entry name" value="TRANSCRIPTION FACTOR IBH1-LIKE 1"/>
    <property type="match status" value="1"/>
</dbReference>
<dbReference type="PANTHER" id="PTHR33124:SF43">
    <property type="entry name" value="TRANSCRIPTION FACTOR PAR2"/>
    <property type="match status" value="1"/>
</dbReference>
<evidence type="ECO:0000313" key="4">
    <source>
        <dbReference type="EMBL" id="GAA0156804.1"/>
    </source>
</evidence>
<feature type="compositionally biased region" description="Basic residues" evidence="3">
    <location>
        <begin position="32"/>
        <end position="48"/>
    </location>
</feature>
<name>A0AAV3PZA2_LITER</name>
<reference evidence="4 5" key="1">
    <citation type="submission" date="2024-01" db="EMBL/GenBank/DDBJ databases">
        <title>The complete chloroplast genome sequence of Lithospermum erythrorhizon: insights into the phylogenetic relationship among Boraginaceae species and the maternal lineages of purple gromwells.</title>
        <authorList>
            <person name="Okada T."/>
            <person name="Watanabe K."/>
        </authorList>
    </citation>
    <scope>NUCLEOTIDE SEQUENCE [LARGE SCALE GENOMIC DNA]</scope>
</reference>
<feature type="compositionally biased region" description="Acidic residues" evidence="3">
    <location>
        <begin position="58"/>
        <end position="67"/>
    </location>
</feature>
<organism evidence="4 5">
    <name type="scientific">Lithospermum erythrorhizon</name>
    <name type="common">Purple gromwell</name>
    <name type="synonym">Lithospermum officinale var. erythrorhizon</name>
    <dbReference type="NCBI Taxonomy" id="34254"/>
    <lineage>
        <taxon>Eukaryota</taxon>
        <taxon>Viridiplantae</taxon>
        <taxon>Streptophyta</taxon>
        <taxon>Embryophyta</taxon>
        <taxon>Tracheophyta</taxon>
        <taxon>Spermatophyta</taxon>
        <taxon>Magnoliopsida</taxon>
        <taxon>eudicotyledons</taxon>
        <taxon>Gunneridae</taxon>
        <taxon>Pentapetalae</taxon>
        <taxon>asterids</taxon>
        <taxon>lamiids</taxon>
        <taxon>Boraginales</taxon>
        <taxon>Boraginaceae</taxon>
        <taxon>Boraginoideae</taxon>
        <taxon>Lithospermeae</taxon>
        <taxon>Lithospermum</taxon>
    </lineage>
</organism>
<dbReference type="GO" id="GO:0006355">
    <property type="term" value="P:regulation of DNA-templated transcription"/>
    <property type="evidence" value="ECO:0007669"/>
    <property type="project" value="InterPro"/>
</dbReference>
<evidence type="ECO:0000256" key="1">
    <source>
        <dbReference type="ARBA" id="ARBA00023015"/>
    </source>
</evidence>
<dbReference type="Proteomes" id="UP001454036">
    <property type="component" value="Unassembled WGS sequence"/>
</dbReference>
<comment type="caution">
    <text evidence="4">The sequence shown here is derived from an EMBL/GenBank/DDBJ whole genome shotgun (WGS) entry which is preliminary data.</text>
</comment>
<evidence type="ECO:0000256" key="2">
    <source>
        <dbReference type="ARBA" id="ARBA00023163"/>
    </source>
</evidence>
<evidence type="ECO:0000313" key="5">
    <source>
        <dbReference type="Proteomes" id="UP001454036"/>
    </source>
</evidence>
<accession>A0AAV3PZA2</accession>
<gene>
    <name evidence="4" type="ORF">LIER_14208</name>
</gene>